<organism evidence="10 11">
    <name type="scientific">Vanrija pseudolonga</name>
    <dbReference type="NCBI Taxonomy" id="143232"/>
    <lineage>
        <taxon>Eukaryota</taxon>
        <taxon>Fungi</taxon>
        <taxon>Dikarya</taxon>
        <taxon>Basidiomycota</taxon>
        <taxon>Agaricomycotina</taxon>
        <taxon>Tremellomycetes</taxon>
        <taxon>Trichosporonales</taxon>
        <taxon>Trichosporonaceae</taxon>
        <taxon>Vanrija</taxon>
    </lineage>
</organism>
<dbReference type="Proteomes" id="UP000827549">
    <property type="component" value="Chromosome 6"/>
</dbReference>
<evidence type="ECO:0000259" key="9">
    <source>
        <dbReference type="PROSITE" id="PS50011"/>
    </source>
</evidence>
<evidence type="ECO:0000256" key="6">
    <source>
        <dbReference type="ARBA" id="ARBA00038035"/>
    </source>
</evidence>
<evidence type="ECO:0000256" key="4">
    <source>
        <dbReference type="ARBA" id="ARBA00022777"/>
    </source>
</evidence>
<feature type="binding site" evidence="7">
    <location>
        <position position="241"/>
    </location>
    <ligand>
        <name>ATP</name>
        <dbReference type="ChEBI" id="CHEBI:30616"/>
    </ligand>
</feature>
<keyword evidence="2" id="KW-0808">Transferase</keyword>
<dbReference type="PANTHER" id="PTHR47448:SF1">
    <property type="entry name" value="SERINE_THREONINE-PROTEIN KINASE STE7 HOMOLOG"/>
    <property type="match status" value="1"/>
</dbReference>
<feature type="region of interest" description="Disordered" evidence="8">
    <location>
        <begin position="1"/>
        <end position="205"/>
    </location>
</feature>
<dbReference type="AlphaFoldDB" id="A0AAF0YED9"/>
<evidence type="ECO:0000256" key="3">
    <source>
        <dbReference type="ARBA" id="ARBA00022741"/>
    </source>
</evidence>
<dbReference type="Gene3D" id="1.10.510.10">
    <property type="entry name" value="Transferase(Phosphotransferase) domain 1"/>
    <property type="match status" value="1"/>
</dbReference>
<dbReference type="InterPro" id="IPR011009">
    <property type="entry name" value="Kinase-like_dom_sf"/>
</dbReference>
<evidence type="ECO:0000256" key="1">
    <source>
        <dbReference type="ARBA" id="ARBA00022527"/>
    </source>
</evidence>
<dbReference type="PANTHER" id="PTHR47448">
    <property type="entry name" value="DUAL SPECIFICITY MITOGEN-ACTIVATED PROTEIN KINASE KINASE DSOR1-LIKE PROTEIN"/>
    <property type="match status" value="1"/>
</dbReference>
<sequence length="546" mass="58171">MSDRTPRASAAPTLHPFAAAGSSSASPSPTPSPSSSSRSGPFGMIKSSISRKKPANLDISRSIPKPSARGAAVVGPDSAGNPDCTGVTYIPEADRLRDEIARLQLSTPSSSSSYASGPESPPGLSPSAGTGTAAAAGGSASRDPGPPPPRPPRRQQASHSGADASSTLSHSTSVSTLDSTPSRKHTKDKHAGNGSKRKKDKNGEDLVKDEDLQILADLGSGNGGTVTKVWNKKRKCVMARKLILVDAKPSVRKQILRELQIMNDCNSPFIVSYYGCFPVDVHVGIVMEFMDIGSLDYIYRHTGPVPIDIVGKVAEAVLRGLVYLYDVHRIIHRDIKPSNILANTAGEIKICDFGVSGELINSIANTFVGTSTYMSPERIQGDDYTIKSDVWSLGISLVELAHGRFPFAEPPDGSGDEGDVYADDDGTPVEDKFDPDATLPASAQRPDLSAKRRNRRRGVSLGGGGTTMSILDLLQHIVNEAAPRLVDRNQRFPLTAVTFVDSCLDKAPQRRKSPQELLETDWIKDSTVTADDLKAWAQGVANQTKA</sequence>
<feature type="compositionally biased region" description="Low complexity" evidence="8">
    <location>
        <begin position="18"/>
        <end position="41"/>
    </location>
</feature>
<gene>
    <name evidence="10" type="primary">FUZ7</name>
    <name evidence="10" type="ORF">LOC62_06G008767</name>
</gene>
<keyword evidence="11" id="KW-1185">Reference proteome</keyword>
<dbReference type="Pfam" id="PF00069">
    <property type="entry name" value="Pkinase"/>
    <property type="match status" value="1"/>
</dbReference>
<evidence type="ECO:0000256" key="7">
    <source>
        <dbReference type="PROSITE-ProRule" id="PRU10141"/>
    </source>
</evidence>
<dbReference type="PROSITE" id="PS50011">
    <property type="entry name" value="PROTEIN_KINASE_DOM"/>
    <property type="match status" value="1"/>
</dbReference>
<dbReference type="Gene3D" id="3.30.200.20">
    <property type="entry name" value="Phosphorylase Kinase, domain 1"/>
    <property type="match status" value="1"/>
</dbReference>
<feature type="domain" description="Protein kinase" evidence="9">
    <location>
        <begin position="212"/>
        <end position="523"/>
    </location>
</feature>
<reference evidence="10" key="1">
    <citation type="submission" date="2023-10" db="EMBL/GenBank/DDBJ databases">
        <authorList>
            <person name="Noh H."/>
        </authorList>
    </citation>
    <scope>NUCLEOTIDE SEQUENCE</scope>
    <source>
        <strain evidence="10">DUCC4014</strain>
    </source>
</reference>
<evidence type="ECO:0000313" key="11">
    <source>
        <dbReference type="Proteomes" id="UP000827549"/>
    </source>
</evidence>
<dbReference type="GeneID" id="87811931"/>
<dbReference type="PROSITE" id="PS00107">
    <property type="entry name" value="PROTEIN_KINASE_ATP"/>
    <property type="match status" value="1"/>
</dbReference>
<dbReference type="GO" id="GO:0004712">
    <property type="term" value="F:protein serine/threonine/tyrosine kinase activity"/>
    <property type="evidence" value="ECO:0007669"/>
    <property type="project" value="UniProtKB-ARBA"/>
</dbReference>
<comment type="similarity">
    <text evidence="6">Belongs to the protein kinase superfamily. STE Ser/Thr protein kinase family. MAP kinase kinase subfamily.</text>
</comment>
<feature type="region of interest" description="Disordered" evidence="8">
    <location>
        <begin position="408"/>
        <end position="461"/>
    </location>
</feature>
<feature type="compositionally biased region" description="Acidic residues" evidence="8">
    <location>
        <begin position="414"/>
        <end position="428"/>
    </location>
</feature>
<accession>A0AAF0YED9</accession>
<dbReference type="GO" id="GO:0004674">
    <property type="term" value="F:protein serine/threonine kinase activity"/>
    <property type="evidence" value="ECO:0007669"/>
    <property type="project" value="UniProtKB-KW"/>
</dbReference>
<dbReference type="InterPro" id="IPR050915">
    <property type="entry name" value="MAP_kinase_kinase"/>
</dbReference>
<keyword evidence="4 10" id="KW-0418">Kinase</keyword>
<keyword evidence="3 7" id="KW-0547">Nucleotide-binding</keyword>
<dbReference type="GO" id="GO:0007165">
    <property type="term" value="P:signal transduction"/>
    <property type="evidence" value="ECO:0007669"/>
    <property type="project" value="UniProtKB-ARBA"/>
</dbReference>
<evidence type="ECO:0000256" key="5">
    <source>
        <dbReference type="ARBA" id="ARBA00022840"/>
    </source>
</evidence>
<evidence type="ECO:0000256" key="2">
    <source>
        <dbReference type="ARBA" id="ARBA00022679"/>
    </source>
</evidence>
<evidence type="ECO:0000256" key="8">
    <source>
        <dbReference type="SAM" id="MobiDB-lite"/>
    </source>
</evidence>
<feature type="compositionally biased region" description="Low complexity" evidence="8">
    <location>
        <begin position="106"/>
        <end position="118"/>
    </location>
</feature>
<dbReference type="SMART" id="SM00220">
    <property type="entry name" value="S_TKc"/>
    <property type="match status" value="1"/>
</dbReference>
<feature type="compositionally biased region" description="Basic and acidic residues" evidence="8">
    <location>
        <begin position="92"/>
        <end position="101"/>
    </location>
</feature>
<dbReference type="InterPro" id="IPR017441">
    <property type="entry name" value="Protein_kinase_ATP_BS"/>
</dbReference>
<dbReference type="EMBL" id="CP086719">
    <property type="protein sequence ID" value="WOO85265.1"/>
    <property type="molecule type" value="Genomic_DNA"/>
</dbReference>
<evidence type="ECO:0000313" key="10">
    <source>
        <dbReference type="EMBL" id="WOO85265.1"/>
    </source>
</evidence>
<dbReference type="SUPFAM" id="SSF56112">
    <property type="entry name" value="Protein kinase-like (PK-like)"/>
    <property type="match status" value="1"/>
</dbReference>
<feature type="compositionally biased region" description="Low complexity" evidence="8">
    <location>
        <begin position="165"/>
        <end position="180"/>
    </location>
</feature>
<dbReference type="RefSeq" id="XP_062631291.1">
    <property type="nucleotide sequence ID" value="XM_062775307.1"/>
</dbReference>
<dbReference type="GO" id="GO:0005524">
    <property type="term" value="F:ATP binding"/>
    <property type="evidence" value="ECO:0007669"/>
    <property type="project" value="UniProtKB-UniRule"/>
</dbReference>
<keyword evidence="1" id="KW-0723">Serine/threonine-protein kinase</keyword>
<protein>
    <submittedName>
        <fullName evidence="10">Dual specificity protein kinase FUZ7</fullName>
    </submittedName>
</protein>
<feature type="compositionally biased region" description="Low complexity" evidence="8">
    <location>
        <begin position="125"/>
        <end position="143"/>
    </location>
</feature>
<dbReference type="InterPro" id="IPR000719">
    <property type="entry name" value="Prot_kinase_dom"/>
</dbReference>
<name>A0AAF0YED9_9TREE</name>
<proteinExistence type="inferred from homology"/>
<keyword evidence="5 7" id="KW-0067">ATP-binding</keyword>